<dbReference type="InterPro" id="IPR029039">
    <property type="entry name" value="Flavoprotein-like_sf"/>
</dbReference>
<dbReference type="GO" id="GO:0003958">
    <property type="term" value="F:NADPH-hemoprotein reductase activity"/>
    <property type="evidence" value="ECO:0007669"/>
    <property type="project" value="UniProtKB-EC"/>
</dbReference>
<dbReference type="PANTHER" id="PTHR19384:SF17">
    <property type="entry name" value="NADPH--CYTOCHROME P450 REDUCTASE"/>
    <property type="match status" value="1"/>
</dbReference>
<dbReference type="SUPFAM" id="SSF52343">
    <property type="entry name" value="Ferredoxin reductase-like, C-terminal NADP-linked domain"/>
    <property type="match status" value="1"/>
</dbReference>
<evidence type="ECO:0000259" key="4">
    <source>
        <dbReference type="PROSITE" id="PS51384"/>
    </source>
</evidence>
<dbReference type="SUPFAM" id="SSF52218">
    <property type="entry name" value="Flavoproteins"/>
    <property type="match status" value="1"/>
</dbReference>
<dbReference type="PROSITE" id="PS50902">
    <property type="entry name" value="FLAVODOXIN_LIKE"/>
    <property type="match status" value="1"/>
</dbReference>
<evidence type="ECO:0000259" key="3">
    <source>
        <dbReference type="PROSITE" id="PS50902"/>
    </source>
</evidence>
<dbReference type="InterPro" id="IPR008254">
    <property type="entry name" value="Flavodoxin/NO_synth"/>
</dbReference>
<dbReference type="GO" id="GO:0005829">
    <property type="term" value="C:cytosol"/>
    <property type="evidence" value="ECO:0007669"/>
    <property type="project" value="TreeGrafter"/>
</dbReference>
<dbReference type="Gene3D" id="3.40.50.80">
    <property type="entry name" value="Nucleotide-binding domain of ferredoxin-NADP reductase (FNR) module"/>
    <property type="match status" value="1"/>
</dbReference>
<dbReference type="Pfam" id="PF00175">
    <property type="entry name" value="NAD_binding_1"/>
    <property type="match status" value="1"/>
</dbReference>
<dbReference type="EMBL" id="KU736875">
    <property type="protein sequence ID" value="AMP42375.1"/>
    <property type="molecule type" value="Genomic_DNA"/>
</dbReference>
<dbReference type="Pfam" id="PF00258">
    <property type="entry name" value="Flavodoxin_1"/>
    <property type="match status" value="1"/>
</dbReference>
<feature type="domain" description="Flavodoxin-like" evidence="3">
    <location>
        <begin position="43"/>
        <end position="180"/>
    </location>
</feature>
<dbReference type="GO" id="GO:0010181">
    <property type="term" value="F:FMN binding"/>
    <property type="evidence" value="ECO:0007669"/>
    <property type="project" value="InterPro"/>
</dbReference>
<dbReference type="SUPFAM" id="SSF63380">
    <property type="entry name" value="Riboflavin synthase domain-like"/>
    <property type="match status" value="1"/>
</dbReference>
<dbReference type="InterPro" id="IPR001433">
    <property type="entry name" value="OxRdtase_FAD/NAD-bd"/>
</dbReference>
<dbReference type="Gene3D" id="2.40.30.10">
    <property type="entry name" value="Translation factors"/>
    <property type="match status" value="1"/>
</dbReference>
<feature type="domain" description="FAD-binding FR-type" evidence="4">
    <location>
        <begin position="194"/>
        <end position="302"/>
    </location>
</feature>
<dbReference type="EC" id="1.6.2.4" evidence="2"/>
<dbReference type="InterPro" id="IPR001094">
    <property type="entry name" value="Flavdoxin-like"/>
</dbReference>
<accession>A0A142BW87</accession>
<dbReference type="AlphaFoldDB" id="A0A142BW87"/>
<dbReference type="PANTHER" id="PTHR19384">
    <property type="entry name" value="NITRIC OXIDE SYNTHASE-RELATED"/>
    <property type="match status" value="1"/>
</dbReference>
<proteinExistence type="predicted"/>
<evidence type="ECO:0000313" key="5">
    <source>
        <dbReference type="EMBL" id="AMP42375.1"/>
    </source>
</evidence>
<dbReference type="PRINTS" id="PR00371">
    <property type="entry name" value="FPNCR"/>
</dbReference>
<dbReference type="InterPro" id="IPR017927">
    <property type="entry name" value="FAD-bd_FR_type"/>
</dbReference>
<dbReference type="PRINTS" id="PR00369">
    <property type="entry name" value="FLAVODOXIN"/>
</dbReference>
<gene>
    <name evidence="5" type="primary">cysJ</name>
</gene>
<evidence type="ECO:0000256" key="2">
    <source>
        <dbReference type="ARBA" id="ARBA00023797"/>
    </source>
</evidence>
<organism evidence="5">
    <name type="scientific">uncultured bacterium IN-10</name>
    <dbReference type="NCBI Taxonomy" id="1805588"/>
    <lineage>
        <taxon>Bacteria</taxon>
        <taxon>environmental samples</taxon>
    </lineage>
</organism>
<dbReference type="InterPro" id="IPR039261">
    <property type="entry name" value="FNR_nucleotide-bd"/>
</dbReference>
<keyword evidence="5" id="KW-0560">Oxidoreductase</keyword>
<dbReference type="PROSITE" id="PS51384">
    <property type="entry name" value="FAD_FR"/>
    <property type="match status" value="1"/>
</dbReference>
<reference evidence="5" key="2">
    <citation type="submission" date="2016-02" db="EMBL/GenBank/DDBJ databases">
        <authorList>
            <person name="Wen L."/>
            <person name="He K."/>
            <person name="Yang H."/>
        </authorList>
    </citation>
    <scope>NUCLEOTIDE SEQUENCE</scope>
</reference>
<protein>
    <recommendedName>
        <fullName evidence="2">NADPH--hemoprotein reductase</fullName>
        <ecNumber evidence="2">1.6.2.4</ecNumber>
    </recommendedName>
</protein>
<reference evidence="5" key="1">
    <citation type="journal article" date="2016" name="Appl. Environ. Microbiol.">
        <title>Diversity of the Tetracycline Mobilome within a Chinese Pig Manure Sample.</title>
        <authorList>
            <person name="Leclercq S.O."/>
            <person name="Wang C."/>
            <person name="Zhu Y."/>
            <person name="Wu H."/>
            <person name="Du X."/>
            <person name="Liu Z."/>
            <person name="Feng J."/>
        </authorList>
    </citation>
    <scope>NUCLEOTIDE SEQUENCE</scope>
</reference>
<dbReference type="GO" id="GO:0050660">
    <property type="term" value="F:flavin adenine dinucleotide binding"/>
    <property type="evidence" value="ECO:0007669"/>
    <property type="project" value="TreeGrafter"/>
</dbReference>
<dbReference type="Gene3D" id="3.40.50.360">
    <property type="match status" value="1"/>
</dbReference>
<dbReference type="InterPro" id="IPR001709">
    <property type="entry name" value="Flavoprot_Pyr_Nucl_cyt_Rdtase"/>
</dbReference>
<sequence length="440" mass="49368">MSAWLTARELWAGLAVLGWLTLCATCLLPARRRPASLDPAADWLVAYASQSGTAQGMARQQAEALISAGRRVDLIELNQLQPQQLSRYHRGILIASSWGDGEPPDNAARFWRLARQQQPDLRHLRYAMLALGDSQYAEFCGFARQLDGWLQRSGAQMTLPRLEVDQLDPAPLQRWHTQLAEWTGVTVADATAQPVTDQWQLVTRHHLNSGSPGAPVWLIRLRPCGVMPRWQAGDLARLRIGRQVRSYSLASLPEDGVLELLVRQVIRADGQPGLGSGWLCNQSNPGDLVQLQIQSNPQFHLPEELRPAILIGAGTGLAGLRSLLKQRQRQGLADNWLIFGERCEHHDRWLAEELDGWAESGSLLLDRCFSRQHPSGEYVQQRLAGKADQLRTWVDRGATIHVCGSLSNLGQSVQQTLEQLLSAQQWQSLQQHDRYRRDLY</sequence>
<name>A0A142BW87_9BACT</name>
<keyword evidence="1" id="KW-0285">Flavoprotein</keyword>
<evidence type="ECO:0000256" key="1">
    <source>
        <dbReference type="ARBA" id="ARBA00022630"/>
    </source>
</evidence>
<dbReference type="CDD" id="cd06200">
    <property type="entry name" value="SiR_like1"/>
    <property type="match status" value="1"/>
</dbReference>
<dbReference type="InterPro" id="IPR017938">
    <property type="entry name" value="Riboflavin_synthase-like_b-brl"/>
</dbReference>